<dbReference type="InterPro" id="IPR033132">
    <property type="entry name" value="GH_1_N_CS"/>
</dbReference>
<keyword evidence="3" id="KW-0326">Glycosidase</keyword>
<dbReference type="InterPro" id="IPR001360">
    <property type="entry name" value="Glyco_hydro_1"/>
</dbReference>
<dbReference type="PRINTS" id="PR00131">
    <property type="entry name" value="GLHYDRLASE1"/>
</dbReference>
<proteinExistence type="inferred from homology"/>
<evidence type="ECO:0000313" key="7">
    <source>
        <dbReference type="EMBL" id="KAJ5593694.1"/>
    </source>
</evidence>
<dbReference type="PROSITE" id="PS00653">
    <property type="entry name" value="GLYCOSYL_HYDROL_F1_2"/>
    <property type="match status" value="1"/>
</dbReference>
<name>A0AAD6DWH5_9EURO</name>
<dbReference type="SUPFAM" id="SSF51445">
    <property type="entry name" value="(Trans)glycosidases"/>
    <property type="match status" value="1"/>
</dbReference>
<gene>
    <name evidence="7" type="ORF">N7537_010598</name>
</gene>
<evidence type="ECO:0000313" key="8">
    <source>
        <dbReference type="Proteomes" id="UP001213799"/>
    </source>
</evidence>
<comment type="caution">
    <text evidence="7">The sequence shown here is derived from an EMBL/GenBank/DDBJ whole genome shotgun (WGS) entry which is preliminary data.</text>
</comment>
<organism evidence="7 8">
    <name type="scientific">Penicillium hordei</name>
    <dbReference type="NCBI Taxonomy" id="40994"/>
    <lineage>
        <taxon>Eukaryota</taxon>
        <taxon>Fungi</taxon>
        <taxon>Dikarya</taxon>
        <taxon>Ascomycota</taxon>
        <taxon>Pezizomycotina</taxon>
        <taxon>Eurotiomycetes</taxon>
        <taxon>Eurotiomycetidae</taxon>
        <taxon>Eurotiales</taxon>
        <taxon>Aspergillaceae</taxon>
        <taxon>Penicillium</taxon>
    </lineage>
</organism>
<dbReference type="GeneID" id="81591894"/>
<dbReference type="Proteomes" id="UP001213799">
    <property type="component" value="Unassembled WGS sequence"/>
</dbReference>
<accession>A0AAD6DWH5</accession>
<dbReference type="AlphaFoldDB" id="A0AAD6DWH5"/>
<feature type="signal peptide" evidence="6">
    <location>
        <begin position="1"/>
        <end position="25"/>
    </location>
</feature>
<reference evidence="7" key="1">
    <citation type="journal article" date="2023" name="IMA Fungus">
        <title>Comparative genomic study of the Penicillium genus elucidates a diverse pangenome and 15 lateral gene transfer events.</title>
        <authorList>
            <person name="Petersen C."/>
            <person name="Sorensen T."/>
            <person name="Nielsen M.R."/>
            <person name="Sondergaard T.E."/>
            <person name="Sorensen J.L."/>
            <person name="Fitzpatrick D.A."/>
            <person name="Frisvad J.C."/>
            <person name="Nielsen K.L."/>
        </authorList>
    </citation>
    <scope>NUCLEOTIDE SEQUENCE</scope>
    <source>
        <strain evidence="7">IBT 12815</strain>
    </source>
</reference>
<dbReference type="Pfam" id="PF00232">
    <property type="entry name" value="Glyco_hydro_1"/>
    <property type="match status" value="1"/>
</dbReference>
<evidence type="ECO:0000256" key="6">
    <source>
        <dbReference type="SAM" id="SignalP"/>
    </source>
</evidence>
<dbReference type="PANTHER" id="PTHR10353:SF36">
    <property type="entry name" value="LP05116P"/>
    <property type="match status" value="1"/>
</dbReference>
<dbReference type="InterPro" id="IPR017853">
    <property type="entry name" value="GH"/>
</dbReference>
<evidence type="ECO:0000256" key="5">
    <source>
        <dbReference type="SAM" id="MobiDB-lite"/>
    </source>
</evidence>
<protein>
    <submittedName>
        <fullName evidence="7">Glycoside hydrolase</fullName>
    </submittedName>
</protein>
<reference evidence="7" key="2">
    <citation type="submission" date="2023-01" db="EMBL/GenBank/DDBJ databases">
        <authorList>
            <person name="Petersen C."/>
        </authorList>
    </citation>
    <scope>NUCLEOTIDE SEQUENCE</scope>
    <source>
        <strain evidence="7">IBT 12815</strain>
    </source>
</reference>
<dbReference type="RefSeq" id="XP_056750320.1">
    <property type="nucleotide sequence ID" value="XM_056901652.1"/>
</dbReference>
<evidence type="ECO:0000256" key="1">
    <source>
        <dbReference type="ARBA" id="ARBA00010838"/>
    </source>
</evidence>
<evidence type="ECO:0000256" key="2">
    <source>
        <dbReference type="ARBA" id="ARBA00022801"/>
    </source>
</evidence>
<sequence>MHFALFSVKMKFSIFALLQVVGAVSQDSRSRSPPGASIFPTPTASTSINGPNGTTTAPNPTYFSSPMVVSWDNLWDLFVGPVLMASMNTTMAATPIPTNELIPPPGLYIPSFPTGQQSAMTSKNRSWSFPKGFWWGVASAAYQVEGAVKAEGRGPSIWDVLLHRVPGYSLANQTGDIADNHYYMYKQDIARIAALGVKTYSFSISWSRIFPFGNGQVNIQALQHYDDVINTCIEYGVEPAVTLFHWDVPLNLQNLYGGFLSDQIVNDFVNYAQVVFSYYGNKVPHWFTINEPTAFCNYYPLPDNYFTNTSIPKYQQPYWCGHHVLQAHSKAYHLGRSLGLNGTITFKSNGGYKIPLTNSSADAVAVQRAWDFNEGWFANPTFINGDYPKYLKEFVSDFLPEFTDAEKKMLNGSVDLFAHDAYTSQFYFAPDAGIDSCVQNKSNPLYPSCANTTYTYPSTDGGWNIGPAADPRSPWLHKATDWVPAFLRYITDTWKPAGGIAITEFGISEPFETLKPLKEDIKFDTIRRLYYKDYMEAILIAINDGVDVVGCLAWSILDNLEWASGYEVTFGLQYVNFTTQERAYKASFFEYVNAFITYGEDEVVPHYVPS</sequence>
<keyword evidence="8" id="KW-1185">Reference proteome</keyword>
<keyword evidence="2 7" id="KW-0378">Hydrolase</keyword>
<dbReference type="GO" id="GO:0005975">
    <property type="term" value="P:carbohydrate metabolic process"/>
    <property type="evidence" value="ECO:0007669"/>
    <property type="project" value="InterPro"/>
</dbReference>
<evidence type="ECO:0000256" key="3">
    <source>
        <dbReference type="ARBA" id="ARBA00023295"/>
    </source>
</evidence>
<evidence type="ECO:0000256" key="4">
    <source>
        <dbReference type="RuleBase" id="RU003690"/>
    </source>
</evidence>
<dbReference type="GO" id="GO:0008422">
    <property type="term" value="F:beta-glucosidase activity"/>
    <property type="evidence" value="ECO:0007669"/>
    <property type="project" value="TreeGrafter"/>
</dbReference>
<feature type="region of interest" description="Disordered" evidence="5">
    <location>
        <begin position="27"/>
        <end position="56"/>
    </location>
</feature>
<dbReference type="Gene3D" id="3.20.20.80">
    <property type="entry name" value="Glycosidases"/>
    <property type="match status" value="1"/>
</dbReference>
<feature type="chain" id="PRO_5042173872" evidence="6">
    <location>
        <begin position="26"/>
        <end position="610"/>
    </location>
</feature>
<dbReference type="PANTHER" id="PTHR10353">
    <property type="entry name" value="GLYCOSYL HYDROLASE"/>
    <property type="match status" value="1"/>
</dbReference>
<comment type="similarity">
    <text evidence="1 4">Belongs to the glycosyl hydrolase 1 family.</text>
</comment>
<keyword evidence="6" id="KW-0732">Signal</keyword>
<dbReference type="EMBL" id="JAQJAE010000005">
    <property type="protein sequence ID" value="KAJ5593694.1"/>
    <property type="molecule type" value="Genomic_DNA"/>
</dbReference>